<sequence>MCLGAAAPALAEPVLTGAGYLEPTTRYGHAVLGDGVEWGALRLRLREADGGTRDVLLRLPETRVFEDLAPRLVDLGGQRAAMVIETDAAHGARLALYTSEGVLAAGPFIGQPYRWLAPVGAADLDGDGQVEIAWVDRPHLARVLRVWRYVPGNPALQEVASRPGFTNHRIGWDHIAGGLRDCGQGPEMITADGDWQRIMASSLVAGRIETRALGPYDEAAIEAALACR</sequence>
<evidence type="ECO:0008006" key="3">
    <source>
        <dbReference type="Google" id="ProtNLM"/>
    </source>
</evidence>
<organism evidence="1 2">
    <name type="scientific">Salipiger thiooxidans</name>
    <dbReference type="NCBI Taxonomy" id="282683"/>
    <lineage>
        <taxon>Bacteria</taxon>
        <taxon>Pseudomonadati</taxon>
        <taxon>Pseudomonadota</taxon>
        <taxon>Alphaproteobacteria</taxon>
        <taxon>Rhodobacterales</taxon>
        <taxon>Roseobacteraceae</taxon>
        <taxon>Salipiger</taxon>
    </lineage>
</organism>
<evidence type="ECO:0000313" key="1">
    <source>
        <dbReference type="EMBL" id="SDE29186.1"/>
    </source>
</evidence>
<reference evidence="2" key="1">
    <citation type="submission" date="2016-10" db="EMBL/GenBank/DDBJ databases">
        <authorList>
            <person name="Varghese N."/>
            <person name="Submissions S."/>
        </authorList>
    </citation>
    <scope>NUCLEOTIDE SEQUENCE [LARGE SCALE GENOMIC DNA]</scope>
    <source>
        <strain evidence="2">DSM 10146</strain>
    </source>
</reference>
<name>A0A1G7BS40_9RHOB</name>
<keyword evidence="2" id="KW-1185">Reference proteome</keyword>
<proteinExistence type="predicted"/>
<dbReference type="STRING" id="282683.SAMN04488105_102317"/>
<dbReference type="OrthoDB" id="58662at2"/>
<evidence type="ECO:0000313" key="2">
    <source>
        <dbReference type="Proteomes" id="UP000198994"/>
    </source>
</evidence>
<dbReference type="RefSeq" id="WP_089955593.1">
    <property type="nucleotide sequence ID" value="NZ_FNAV01000002.1"/>
</dbReference>
<gene>
    <name evidence="1" type="ORF">SAMN04488105_102317</name>
</gene>
<accession>A0A1G7BS40</accession>
<dbReference type="Proteomes" id="UP000198994">
    <property type="component" value="Unassembled WGS sequence"/>
</dbReference>
<dbReference type="EMBL" id="FNAV01000002">
    <property type="protein sequence ID" value="SDE29186.1"/>
    <property type="molecule type" value="Genomic_DNA"/>
</dbReference>
<protein>
    <recommendedName>
        <fullName evidence="3">Repeat domain-containing protein</fullName>
    </recommendedName>
</protein>
<dbReference type="AlphaFoldDB" id="A0A1G7BS40"/>